<proteinExistence type="predicted"/>
<evidence type="ECO:0000313" key="3">
    <source>
        <dbReference type="Proteomes" id="UP000324222"/>
    </source>
</evidence>
<dbReference type="AlphaFoldDB" id="A0A5B7IJI8"/>
<reference evidence="2 3" key="1">
    <citation type="submission" date="2019-05" db="EMBL/GenBank/DDBJ databases">
        <title>Another draft genome of Portunus trituberculatus and its Hox gene families provides insights of decapod evolution.</title>
        <authorList>
            <person name="Jeong J.-H."/>
            <person name="Song I."/>
            <person name="Kim S."/>
            <person name="Choi T."/>
            <person name="Kim D."/>
            <person name="Ryu S."/>
            <person name="Kim W."/>
        </authorList>
    </citation>
    <scope>NUCLEOTIDE SEQUENCE [LARGE SCALE GENOMIC DNA]</scope>
    <source>
        <tissue evidence="2">Muscle</tissue>
    </source>
</reference>
<keyword evidence="3" id="KW-1185">Reference proteome</keyword>
<dbReference type="Proteomes" id="UP000324222">
    <property type="component" value="Unassembled WGS sequence"/>
</dbReference>
<feature type="compositionally biased region" description="Basic and acidic residues" evidence="1">
    <location>
        <begin position="20"/>
        <end position="36"/>
    </location>
</feature>
<gene>
    <name evidence="2" type="ORF">E2C01_075230</name>
</gene>
<feature type="compositionally biased region" description="Polar residues" evidence="1">
    <location>
        <begin position="1"/>
        <end position="13"/>
    </location>
</feature>
<protein>
    <submittedName>
        <fullName evidence="2">Uncharacterized protein</fullName>
    </submittedName>
</protein>
<name>A0A5B7IJI8_PORTR</name>
<evidence type="ECO:0000313" key="2">
    <source>
        <dbReference type="EMBL" id="MPC80644.1"/>
    </source>
</evidence>
<sequence>MPSIPSTSGTHYTTYKKARREAEGTTPDNEKDPYRWVRIESTRGELKSDHAYQGI</sequence>
<accession>A0A5B7IJI8</accession>
<evidence type="ECO:0000256" key="1">
    <source>
        <dbReference type="SAM" id="MobiDB-lite"/>
    </source>
</evidence>
<comment type="caution">
    <text evidence="2">The sequence shown here is derived from an EMBL/GenBank/DDBJ whole genome shotgun (WGS) entry which is preliminary data.</text>
</comment>
<organism evidence="2 3">
    <name type="scientific">Portunus trituberculatus</name>
    <name type="common">Swimming crab</name>
    <name type="synonym">Neptunus trituberculatus</name>
    <dbReference type="NCBI Taxonomy" id="210409"/>
    <lineage>
        <taxon>Eukaryota</taxon>
        <taxon>Metazoa</taxon>
        <taxon>Ecdysozoa</taxon>
        <taxon>Arthropoda</taxon>
        <taxon>Crustacea</taxon>
        <taxon>Multicrustacea</taxon>
        <taxon>Malacostraca</taxon>
        <taxon>Eumalacostraca</taxon>
        <taxon>Eucarida</taxon>
        <taxon>Decapoda</taxon>
        <taxon>Pleocyemata</taxon>
        <taxon>Brachyura</taxon>
        <taxon>Eubrachyura</taxon>
        <taxon>Portunoidea</taxon>
        <taxon>Portunidae</taxon>
        <taxon>Portuninae</taxon>
        <taxon>Portunus</taxon>
    </lineage>
</organism>
<dbReference type="EMBL" id="VSRR010054605">
    <property type="protein sequence ID" value="MPC80644.1"/>
    <property type="molecule type" value="Genomic_DNA"/>
</dbReference>
<feature type="region of interest" description="Disordered" evidence="1">
    <location>
        <begin position="1"/>
        <end position="36"/>
    </location>
</feature>